<evidence type="ECO:0000313" key="4">
    <source>
        <dbReference type="Proteomes" id="UP000541444"/>
    </source>
</evidence>
<dbReference type="InterPro" id="IPR044684">
    <property type="entry name" value="STR17/STR18/HARC1-like"/>
</dbReference>
<dbReference type="AlphaFoldDB" id="A0A7J7NPH3"/>
<dbReference type="SMART" id="SM00450">
    <property type="entry name" value="RHOD"/>
    <property type="match status" value="1"/>
</dbReference>
<dbReference type="OrthoDB" id="566238at2759"/>
<dbReference type="EMBL" id="JACGCM010000671">
    <property type="protein sequence ID" value="KAF6168874.1"/>
    <property type="molecule type" value="Genomic_DNA"/>
</dbReference>
<proteinExistence type="predicted"/>
<evidence type="ECO:0000256" key="1">
    <source>
        <dbReference type="SAM" id="Phobius"/>
    </source>
</evidence>
<dbReference type="Gene3D" id="3.40.250.10">
    <property type="entry name" value="Rhodanese-like domain"/>
    <property type="match status" value="1"/>
</dbReference>
<keyword evidence="4" id="KW-1185">Reference proteome</keyword>
<sequence>MGVVGSHSHLILFTWIILFCEILLIFLYFSSSEPDVVTADVHRAKDLVRSGHRYIDVRTVEEFNIGHADVENPLNIPYMFNTPQGRVKNFNFWNRFYFLARKMIIWWWGVQILEANLWLLDWSSKTGYGCQSGVRSLCASDDLLNADFRHVSNMGGGYAEWVENGLGVKKPKAEL</sequence>
<gene>
    <name evidence="3" type="ORF">GIB67_038371</name>
</gene>
<dbReference type="GO" id="GO:0003824">
    <property type="term" value="F:catalytic activity"/>
    <property type="evidence" value="ECO:0007669"/>
    <property type="project" value="InterPro"/>
</dbReference>
<comment type="caution">
    <text evidence="3">The sequence shown here is derived from an EMBL/GenBank/DDBJ whole genome shotgun (WGS) entry which is preliminary data.</text>
</comment>
<keyword evidence="1" id="KW-1133">Transmembrane helix</keyword>
<keyword evidence="1" id="KW-0472">Membrane</keyword>
<dbReference type="PANTHER" id="PTHR44542:SF12">
    <property type="entry name" value="THIOSULFATE SULFURTRANSFERASE 18"/>
    <property type="match status" value="1"/>
</dbReference>
<accession>A0A7J7NPH3</accession>
<dbReference type="CDD" id="cd00158">
    <property type="entry name" value="RHOD"/>
    <property type="match status" value="1"/>
</dbReference>
<dbReference type="Proteomes" id="UP000541444">
    <property type="component" value="Unassembled WGS sequence"/>
</dbReference>
<feature type="transmembrane region" description="Helical" evidence="1">
    <location>
        <begin position="12"/>
        <end position="29"/>
    </location>
</feature>
<evidence type="ECO:0000313" key="3">
    <source>
        <dbReference type="EMBL" id="KAF6168874.1"/>
    </source>
</evidence>
<dbReference type="PANTHER" id="PTHR44542">
    <property type="entry name" value="THIOSULFATE SULFURTRANSFERASE 18"/>
    <property type="match status" value="1"/>
</dbReference>
<protein>
    <recommendedName>
        <fullName evidence="2">Rhodanese domain-containing protein</fullName>
    </recommendedName>
</protein>
<evidence type="ECO:0000259" key="2">
    <source>
        <dbReference type="PROSITE" id="PS50206"/>
    </source>
</evidence>
<organism evidence="3 4">
    <name type="scientific">Kingdonia uniflora</name>
    <dbReference type="NCBI Taxonomy" id="39325"/>
    <lineage>
        <taxon>Eukaryota</taxon>
        <taxon>Viridiplantae</taxon>
        <taxon>Streptophyta</taxon>
        <taxon>Embryophyta</taxon>
        <taxon>Tracheophyta</taxon>
        <taxon>Spermatophyta</taxon>
        <taxon>Magnoliopsida</taxon>
        <taxon>Ranunculales</taxon>
        <taxon>Circaeasteraceae</taxon>
        <taxon>Kingdonia</taxon>
    </lineage>
</organism>
<dbReference type="InterPro" id="IPR036873">
    <property type="entry name" value="Rhodanese-like_dom_sf"/>
</dbReference>
<keyword evidence="1" id="KW-0812">Transmembrane</keyword>
<name>A0A7J7NPH3_9MAGN</name>
<dbReference type="InterPro" id="IPR001763">
    <property type="entry name" value="Rhodanese-like_dom"/>
</dbReference>
<reference evidence="3 4" key="1">
    <citation type="journal article" date="2020" name="IScience">
        <title>Genome Sequencing of the Endangered Kingdonia uniflora (Circaeasteraceae, Ranunculales) Reveals Potential Mechanisms of Evolutionary Specialization.</title>
        <authorList>
            <person name="Sun Y."/>
            <person name="Deng T."/>
            <person name="Zhang A."/>
            <person name="Moore M.J."/>
            <person name="Landis J.B."/>
            <person name="Lin N."/>
            <person name="Zhang H."/>
            <person name="Zhang X."/>
            <person name="Huang J."/>
            <person name="Zhang X."/>
            <person name="Sun H."/>
            <person name="Wang H."/>
        </authorList>
    </citation>
    <scope>NUCLEOTIDE SEQUENCE [LARGE SCALE GENOMIC DNA]</scope>
    <source>
        <strain evidence="3">TB1705</strain>
        <tissue evidence="3">Leaf</tissue>
    </source>
</reference>
<dbReference type="SUPFAM" id="SSF52821">
    <property type="entry name" value="Rhodanese/Cell cycle control phosphatase"/>
    <property type="match status" value="1"/>
</dbReference>
<feature type="domain" description="Rhodanese" evidence="2">
    <location>
        <begin position="130"/>
        <end position="170"/>
    </location>
</feature>
<dbReference type="PROSITE" id="PS50206">
    <property type="entry name" value="RHODANESE_3"/>
    <property type="match status" value="1"/>
</dbReference>